<dbReference type="GO" id="GO:0016491">
    <property type="term" value="F:oxidoreductase activity"/>
    <property type="evidence" value="ECO:0007669"/>
    <property type="project" value="UniProtKB-KW"/>
</dbReference>
<evidence type="ECO:0000256" key="3">
    <source>
        <dbReference type="RuleBase" id="RU000363"/>
    </source>
</evidence>
<evidence type="ECO:0000256" key="1">
    <source>
        <dbReference type="ARBA" id="ARBA00006484"/>
    </source>
</evidence>
<name>A0A150LDK3_9BACL</name>
<accession>A0A150LDK3</accession>
<comment type="similarity">
    <text evidence="1 3">Belongs to the short-chain dehydrogenases/reductases (SDR) family.</text>
</comment>
<evidence type="ECO:0008006" key="6">
    <source>
        <dbReference type="Google" id="ProtNLM"/>
    </source>
</evidence>
<protein>
    <recommendedName>
        <fullName evidence="6">3-oxoacyl-[acyl-carrier-protein] reductase</fullName>
    </recommendedName>
</protein>
<dbReference type="PATRIC" id="fig|81408.3.peg.306"/>
<dbReference type="AlphaFoldDB" id="A0A150LDK3"/>
<dbReference type="PRINTS" id="PR00080">
    <property type="entry name" value="SDRFAMILY"/>
</dbReference>
<evidence type="ECO:0000313" key="4">
    <source>
        <dbReference type="EMBL" id="KYD10421.1"/>
    </source>
</evidence>
<dbReference type="RefSeq" id="WP_017436379.1">
    <property type="nucleotide sequence ID" value="NZ_LQYS01000087.1"/>
</dbReference>
<dbReference type="PROSITE" id="PS00061">
    <property type="entry name" value="ADH_SHORT"/>
    <property type="match status" value="1"/>
</dbReference>
<organism evidence="4 5">
    <name type="scientific">Saccharococcus caldoxylosilyticus</name>
    <dbReference type="NCBI Taxonomy" id="81408"/>
    <lineage>
        <taxon>Bacteria</taxon>
        <taxon>Bacillati</taxon>
        <taxon>Bacillota</taxon>
        <taxon>Bacilli</taxon>
        <taxon>Bacillales</taxon>
        <taxon>Anoxybacillaceae</taxon>
        <taxon>Saccharococcus</taxon>
    </lineage>
</organism>
<dbReference type="PANTHER" id="PTHR43976">
    <property type="entry name" value="SHORT CHAIN DEHYDROGENASE"/>
    <property type="match status" value="1"/>
</dbReference>
<reference evidence="4 5" key="1">
    <citation type="submission" date="2016-01" db="EMBL/GenBank/DDBJ databases">
        <title>Draft Genome Sequences of Seven Thermophilic Sporeformers Isolated from Foods.</title>
        <authorList>
            <person name="Berendsen E.M."/>
            <person name="Wells-Bennik M.H."/>
            <person name="Krawcyk A.O."/>
            <person name="De Jong A."/>
            <person name="Holsappel S."/>
            <person name="Eijlander R.T."/>
            <person name="Kuipers O.P."/>
        </authorList>
    </citation>
    <scope>NUCLEOTIDE SEQUENCE [LARGE SCALE GENOMIC DNA]</scope>
    <source>
        <strain evidence="4 5">B4119</strain>
    </source>
</reference>
<dbReference type="EMBL" id="LQYS01000087">
    <property type="protein sequence ID" value="KYD10421.1"/>
    <property type="molecule type" value="Genomic_DNA"/>
</dbReference>
<dbReference type="InterPro" id="IPR051911">
    <property type="entry name" value="SDR_oxidoreductase"/>
</dbReference>
<dbReference type="SUPFAM" id="SSF51735">
    <property type="entry name" value="NAD(P)-binding Rossmann-fold domains"/>
    <property type="match status" value="1"/>
</dbReference>
<comment type="caution">
    <text evidence="4">The sequence shown here is derived from an EMBL/GenBank/DDBJ whole genome shotgun (WGS) entry which is preliminary data.</text>
</comment>
<gene>
    <name evidence="4" type="ORF">B4119_1979</name>
</gene>
<dbReference type="Proteomes" id="UP000075455">
    <property type="component" value="Unassembled WGS sequence"/>
</dbReference>
<dbReference type="PRINTS" id="PR00081">
    <property type="entry name" value="GDHRDH"/>
</dbReference>
<evidence type="ECO:0000313" key="5">
    <source>
        <dbReference type="Proteomes" id="UP000075455"/>
    </source>
</evidence>
<proteinExistence type="inferred from homology"/>
<sequence length="280" mass="30472">MSNKKVWFITGAGRGMGVEIAKAALDAGYNVVATGRNPEKVAKAIGETGNLLVAKLDVTNPADAEAAVNAAVDRFGTIDVLVNNAANFYGGFFEELTPEQIGHQLSTNLIGPMNVTRAVLPVMRKQRSGHIISISSTAGFVGYEYCSAYAASKFGLEGWMESLRFEVEPFGIKTTIVNPGFFRTELLRPESTTWAALRIEDYTERNAELRPWWESMNGKQPGDPAKLAKALVAIASQEEPPRRFIAGADAIAEAERKAAEFQEQINAYRDLSTSLAHEEA</sequence>
<dbReference type="PANTHER" id="PTHR43976:SF16">
    <property type="entry name" value="SHORT-CHAIN DEHYDROGENASE_REDUCTASE FAMILY PROTEIN"/>
    <property type="match status" value="1"/>
</dbReference>
<evidence type="ECO:0000256" key="2">
    <source>
        <dbReference type="ARBA" id="ARBA00023002"/>
    </source>
</evidence>
<dbReference type="CDD" id="cd05374">
    <property type="entry name" value="17beta-HSD-like_SDR_c"/>
    <property type="match status" value="1"/>
</dbReference>
<dbReference type="Gene3D" id="3.40.50.720">
    <property type="entry name" value="NAD(P)-binding Rossmann-like Domain"/>
    <property type="match status" value="1"/>
</dbReference>
<keyword evidence="2" id="KW-0560">Oxidoreductase</keyword>
<dbReference type="eggNOG" id="COG1028">
    <property type="taxonomic scope" value="Bacteria"/>
</dbReference>
<dbReference type="InterPro" id="IPR002347">
    <property type="entry name" value="SDR_fam"/>
</dbReference>
<dbReference type="InterPro" id="IPR036291">
    <property type="entry name" value="NAD(P)-bd_dom_sf"/>
</dbReference>
<dbReference type="InterPro" id="IPR020904">
    <property type="entry name" value="Sc_DH/Rdtase_CS"/>
</dbReference>
<dbReference type="Pfam" id="PF00106">
    <property type="entry name" value="adh_short"/>
    <property type="match status" value="1"/>
</dbReference>
<dbReference type="STRING" id="81408.B4119_1979"/>